<name>A0A914C9K7_9BILA</name>
<sequence>MENLDGIVKRLEAATVRLEALSHQKPSLAPKPAATSGTANHVSEEIPSIVKQYDEQIEDLLLNFFTLCSKIGGQKEPDASQLPAKMEPIIKLNEEILRFKESKRNTQFFNHISAMAEGIPAVAWISVKPTPVPYIKEMLDASMFFVNRVRKDFKADQLHQDWVNAWCEIFSGLSKYVKQYHTTGLVWNSAPGATPPTSATAKPAPASKGGPAPPPPPPPPPADLFADLKASSSASKPASDSDRQALFSAINKGEAITSSLKKVTSEMQTHKNPGLRAGATVPANVAPAKGAPAPARAQQVVSKPPRLELENFKNWVVENYRDNKNIVVEINDMKQTVYVYKCENSVLQVKGKVNSVTIDSCKKTSVVFENLLSQVEIINCQSIEVQSLGALPTISIQKTDGCQVYLSKDSISAEIVTSKSSEMNVLVPSGPDGDFVEFPIPEQFKTVYNVGKKKLETTVSDIV</sequence>
<dbReference type="PROSITE" id="PS01089">
    <property type="entry name" value="CAP_2"/>
    <property type="match status" value="1"/>
</dbReference>
<evidence type="ECO:0000313" key="8">
    <source>
        <dbReference type="Proteomes" id="UP000887540"/>
    </source>
</evidence>
<dbReference type="PROSITE" id="PS01088">
    <property type="entry name" value="CAP_1"/>
    <property type="match status" value="1"/>
</dbReference>
<feature type="region of interest" description="Disordered" evidence="6">
    <location>
        <begin position="191"/>
        <end position="243"/>
    </location>
</feature>
<protein>
    <recommendedName>
        <fullName evidence="5">Adenylyl cyclase-associated protein</fullName>
    </recommendedName>
</protein>
<evidence type="ECO:0000256" key="2">
    <source>
        <dbReference type="ARBA" id="ARBA00007659"/>
    </source>
</evidence>
<dbReference type="GO" id="GO:0008179">
    <property type="term" value="F:adenylate cyclase binding"/>
    <property type="evidence" value="ECO:0007669"/>
    <property type="project" value="TreeGrafter"/>
</dbReference>
<dbReference type="InterPro" id="IPR013992">
    <property type="entry name" value="Adenylate_cyclase-assoc_CAP_N"/>
</dbReference>
<dbReference type="GO" id="GO:0003779">
    <property type="term" value="F:actin binding"/>
    <property type="evidence" value="ECO:0007669"/>
    <property type="project" value="InterPro"/>
</dbReference>
<dbReference type="FunFam" id="1.25.40.330:FF:000001">
    <property type="entry name" value="Adenylyl cyclase-associated protein"/>
    <property type="match status" value="1"/>
</dbReference>
<dbReference type="Gene3D" id="2.160.20.70">
    <property type="match status" value="1"/>
</dbReference>
<comment type="subcellular location">
    <subcellularLocation>
        <location evidence="1">Cell membrane</location>
        <topology evidence="1">Peripheral membrane protein</topology>
    </subcellularLocation>
</comment>
<dbReference type="Pfam" id="PF08603">
    <property type="entry name" value="CAP_C"/>
    <property type="match status" value="1"/>
</dbReference>
<dbReference type="SMART" id="SM00673">
    <property type="entry name" value="CARP"/>
    <property type="match status" value="2"/>
</dbReference>
<feature type="domain" description="C-CAP/cofactor C-like" evidence="7">
    <location>
        <begin position="304"/>
        <end position="440"/>
    </location>
</feature>
<dbReference type="Pfam" id="PF21938">
    <property type="entry name" value="CAP_N"/>
    <property type="match status" value="1"/>
</dbReference>
<dbReference type="InterPro" id="IPR016098">
    <property type="entry name" value="CAP/MinC_C"/>
</dbReference>
<dbReference type="InterPro" id="IPR053950">
    <property type="entry name" value="CAP_N"/>
</dbReference>
<dbReference type="InterPro" id="IPR001837">
    <property type="entry name" value="Adenylate_cyclase-assoc_CAP"/>
</dbReference>
<dbReference type="GO" id="GO:0007015">
    <property type="term" value="P:actin filament organization"/>
    <property type="evidence" value="ECO:0007669"/>
    <property type="project" value="TreeGrafter"/>
</dbReference>
<dbReference type="InterPro" id="IPR018106">
    <property type="entry name" value="CAP_CS_N"/>
</dbReference>
<feature type="compositionally biased region" description="Low complexity" evidence="6">
    <location>
        <begin position="191"/>
        <end position="210"/>
    </location>
</feature>
<dbReference type="InterPro" id="IPR006599">
    <property type="entry name" value="CARP_motif"/>
</dbReference>
<evidence type="ECO:0000256" key="5">
    <source>
        <dbReference type="RuleBase" id="RU000647"/>
    </source>
</evidence>
<reference evidence="9" key="1">
    <citation type="submission" date="2022-11" db="UniProtKB">
        <authorList>
            <consortium name="WormBaseParasite"/>
        </authorList>
    </citation>
    <scope>IDENTIFICATION</scope>
</reference>
<accession>A0A914C9K7</accession>
<dbReference type="FunFam" id="2.160.20.70:FF:000001">
    <property type="entry name" value="Adenylyl cyclase-associated protein"/>
    <property type="match status" value="1"/>
</dbReference>
<feature type="compositionally biased region" description="Low complexity" evidence="6">
    <location>
        <begin position="223"/>
        <end position="238"/>
    </location>
</feature>
<dbReference type="PANTHER" id="PTHR10652">
    <property type="entry name" value="ADENYLYL CYCLASE-ASSOCIATED PROTEIN"/>
    <property type="match status" value="1"/>
</dbReference>
<dbReference type="GO" id="GO:0019933">
    <property type="term" value="P:cAMP-mediated signaling"/>
    <property type="evidence" value="ECO:0007669"/>
    <property type="project" value="TreeGrafter"/>
</dbReference>
<keyword evidence="4" id="KW-0472">Membrane</keyword>
<dbReference type="Proteomes" id="UP000887540">
    <property type="component" value="Unplaced"/>
</dbReference>
<dbReference type="GO" id="GO:0005737">
    <property type="term" value="C:cytoplasm"/>
    <property type="evidence" value="ECO:0007669"/>
    <property type="project" value="TreeGrafter"/>
</dbReference>
<dbReference type="InterPro" id="IPR028417">
    <property type="entry name" value="CAP_CS_C"/>
</dbReference>
<organism evidence="8 9">
    <name type="scientific">Acrobeloides nanus</name>
    <dbReference type="NCBI Taxonomy" id="290746"/>
    <lineage>
        <taxon>Eukaryota</taxon>
        <taxon>Metazoa</taxon>
        <taxon>Ecdysozoa</taxon>
        <taxon>Nematoda</taxon>
        <taxon>Chromadorea</taxon>
        <taxon>Rhabditida</taxon>
        <taxon>Tylenchina</taxon>
        <taxon>Cephalobomorpha</taxon>
        <taxon>Cephaloboidea</taxon>
        <taxon>Cephalobidae</taxon>
        <taxon>Acrobeloides</taxon>
    </lineage>
</organism>
<evidence type="ECO:0000256" key="4">
    <source>
        <dbReference type="ARBA" id="ARBA00023136"/>
    </source>
</evidence>
<evidence type="ECO:0000313" key="9">
    <source>
        <dbReference type="WBParaSite" id="ACRNAN_Path_658.g2474.t1"/>
    </source>
</evidence>
<keyword evidence="8" id="KW-1185">Reference proteome</keyword>
<dbReference type="PANTHER" id="PTHR10652:SF0">
    <property type="entry name" value="ADENYLYL CYCLASE-ASSOCIATED PROTEIN"/>
    <property type="match status" value="1"/>
</dbReference>
<dbReference type="SUPFAM" id="SSF69340">
    <property type="entry name" value="C-terminal domain of adenylylcyclase associated protein"/>
    <property type="match status" value="1"/>
</dbReference>
<proteinExistence type="inferred from homology"/>
<evidence type="ECO:0000259" key="7">
    <source>
        <dbReference type="PROSITE" id="PS51329"/>
    </source>
</evidence>
<evidence type="ECO:0000256" key="3">
    <source>
        <dbReference type="ARBA" id="ARBA00022475"/>
    </source>
</evidence>
<dbReference type="SUPFAM" id="SSF101278">
    <property type="entry name" value="N-terminal domain of adenylylcyclase associated protein, CAP"/>
    <property type="match status" value="1"/>
</dbReference>
<dbReference type="Pfam" id="PF01213">
    <property type="entry name" value="CAP_N-CM"/>
    <property type="match status" value="1"/>
</dbReference>
<keyword evidence="3" id="KW-1003">Cell membrane</keyword>
<dbReference type="PROSITE" id="PS51329">
    <property type="entry name" value="C_CAP_COFACTOR_C"/>
    <property type="match status" value="1"/>
</dbReference>
<dbReference type="InterPro" id="IPR036222">
    <property type="entry name" value="CAP_N_sf"/>
</dbReference>
<dbReference type="Gene3D" id="1.25.40.330">
    <property type="entry name" value="Adenylate cyclase-associated CAP, N-terminal domain"/>
    <property type="match status" value="1"/>
</dbReference>
<dbReference type="InterPro" id="IPR017901">
    <property type="entry name" value="C-CAP_CF_C-like"/>
</dbReference>
<evidence type="ECO:0000256" key="6">
    <source>
        <dbReference type="SAM" id="MobiDB-lite"/>
    </source>
</evidence>
<dbReference type="GO" id="GO:0000902">
    <property type="term" value="P:cell morphogenesis"/>
    <property type="evidence" value="ECO:0007669"/>
    <property type="project" value="TreeGrafter"/>
</dbReference>
<comment type="similarity">
    <text evidence="2 5">Belongs to the CAP family.</text>
</comment>
<dbReference type="AlphaFoldDB" id="A0A914C9K7"/>
<dbReference type="InterPro" id="IPR013912">
    <property type="entry name" value="Adenylate_cyclase-assoc_CAP_C"/>
</dbReference>
<evidence type="ECO:0000256" key="1">
    <source>
        <dbReference type="ARBA" id="ARBA00004202"/>
    </source>
</evidence>
<dbReference type="WBParaSite" id="ACRNAN_Path_658.g2474.t1">
    <property type="protein sequence ID" value="ACRNAN_Path_658.g2474.t1"/>
    <property type="gene ID" value="ACRNAN_Path_658.g2474"/>
</dbReference>
<dbReference type="GO" id="GO:0005886">
    <property type="term" value="C:plasma membrane"/>
    <property type="evidence" value="ECO:0007669"/>
    <property type="project" value="UniProtKB-SubCell"/>
</dbReference>
<dbReference type="InterPro" id="IPR036223">
    <property type="entry name" value="CAP_C_sf"/>
</dbReference>
<feature type="compositionally biased region" description="Pro residues" evidence="6">
    <location>
        <begin position="211"/>
        <end position="222"/>
    </location>
</feature>